<dbReference type="Pfam" id="PF05055">
    <property type="entry name" value="DUF677"/>
    <property type="match status" value="1"/>
</dbReference>
<organism evidence="7 8">
    <name type="scientific">Lupinus albus</name>
    <name type="common">White lupine</name>
    <name type="synonym">Lupinus termis</name>
    <dbReference type="NCBI Taxonomy" id="3870"/>
    <lineage>
        <taxon>Eukaryota</taxon>
        <taxon>Viridiplantae</taxon>
        <taxon>Streptophyta</taxon>
        <taxon>Embryophyta</taxon>
        <taxon>Tracheophyta</taxon>
        <taxon>Spermatophyta</taxon>
        <taxon>Magnoliopsida</taxon>
        <taxon>eudicotyledons</taxon>
        <taxon>Gunneridae</taxon>
        <taxon>Pentapetalae</taxon>
        <taxon>rosids</taxon>
        <taxon>fabids</taxon>
        <taxon>Fabales</taxon>
        <taxon>Fabaceae</taxon>
        <taxon>Papilionoideae</taxon>
        <taxon>50 kb inversion clade</taxon>
        <taxon>genistoids sensu lato</taxon>
        <taxon>core genistoids</taxon>
        <taxon>Genisteae</taxon>
        <taxon>Lupinus</taxon>
    </lineage>
</organism>
<protein>
    <submittedName>
        <fullName evidence="7">Uncharacterized protein</fullName>
    </submittedName>
</protein>
<comment type="caution">
    <text evidence="7">The sequence shown here is derived from an EMBL/GenBank/DDBJ whole genome shotgun (WGS) entry which is preliminary data.</text>
</comment>
<reference evidence="8" key="1">
    <citation type="journal article" date="2020" name="Nat. Commun.">
        <title>Genome sequence of the cluster root forming white lupin.</title>
        <authorList>
            <person name="Hufnagel B."/>
            <person name="Marques A."/>
            <person name="Soriano A."/>
            <person name="Marques L."/>
            <person name="Divol F."/>
            <person name="Doumas P."/>
            <person name="Sallet E."/>
            <person name="Mancinotti D."/>
            <person name="Carrere S."/>
            <person name="Marande W."/>
            <person name="Arribat S."/>
            <person name="Keller J."/>
            <person name="Huneau C."/>
            <person name="Blein T."/>
            <person name="Aime D."/>
            <person name="Laguerre M."/>
            <person name="Taylor J."/>
            <person name="Schubert V."/>
            <person name="Nelson M."/>
            <person name="Geu-Flores F."/>
            <person name="Crespi M."/>
            <person name="Gallardo-Guerrero K."/>
            <person name="Delaux P.-M."/>
            <person name="Salse J."/>
            <person name="Berges H."/>
            <person name="Guyot R."/>
            <person name="Gouzy J."/>
            <person name="Peret B."/>
        </authorList>
    </citation>
    <scope>NUCLEOTIDE SEQUENCE [LARGE SCALE GENOMIC DNA]</scope>
    <source>
        <strain evidence="8">cv. Amiga</strain>
    </source>
</reference>
<dbReference type="Proteomes" id="UP000447434">
    <property type="component" value="Chromosome 3"/>
</dbReference>
<evidence type="ECO:0000256" key="5">
    <source>
        <dbReference type="ARBA" id="ARBA00023136"/>
    </source>
</evidence>
<proteinExistence type="inferred from homology"/>
<evidence type="ECO:0000256" key="2">
    <source>
        <dbReference type="ARBA" id="ARBA00009074"/>
    </source>
</evidence>
<feature type="region of interest" description="Disordered" evidence="6">
    <location>
        <begin position="16"/>
        <end position="47"/>
    </location>
</feature>
<dbReference type="OrthoDB" id="1932397at2759"/>
<name>A0A6A4QW65_LUPAL</name>
<comment type="subcellular location">
    <subcellularLocation>
        <location evidence="1">Membrane</location>
    </subcellularLocation>
</comment>
<dbReference type="PANTHER" id="PTHR31113">
    <property type="entry name" value="UPF0496 PROTEIN 3-RELATED"/>
    <property type="match status" value="1"/>
</dbReference>
<accession>A0A6A4QW65</accession>
<feature type="compositionally biased region" description="Pro residues" evidence="6">
    <location>
        <begin position="16"/>
        <end position="31"/>
    </location>
</feature>
<dbReference type="PANTHER" id="PTHR31113:SF5">
    <property type="entry name" value="OS04G0405700 PROTEIN"/>
    <property type="match status" value="1"/>
</dbReference>
<sequence length="345" mass="39395">MNRMLECISFKSLTLTPPPSSSITTLPPPPHSQGNSSGATHQPHPHPMPTPIRISIALFKRLRMTNCTISILTDNQIMKVTPLTIAKSWLSTFTCLLTNYFDHSESTCDLCLLLHISVRRTRHIYSTLYDLIAVLPDDSGSLSKHHCDRAYDIFVEFDQRDNPFFFQYAPHNFANIRRSFSELKQQIESRRSKSHSRIRLICRATNGCFFTTQAVAGCAAVAAAPFCSNRCIPHPKKSERKELVRLKQLDAAAKSTYVVNDLETIDSLVDRLQTAVEGDKALVRFGLKRGRERHPIQEVLKQLRKNQPSFQHQLEDLEEHIFLFFNTINKARSSLLQEICLHRIL</sequence>
<evidence type="ECO:0000256" key="6">
    <source>
        <dbReference type="SAM" id="MobiDB-lite"/>
    </source>
</evidence>
<keyword evidence="3" id="KW-0812">Transmembrane</keyword>
<evidence type="ECO:0000256" key="4">
    <source>
        <dbReference type="ARBA" id="ARBA00022989"/>
    </source>
</evidence>
<dbReference type="GO" id="GO:0016020">
    <property type="term" value="C:membrane"/>
    <property type="evidence" value="ECO:0007669"/>
    <property type="project" value="UniProtKB-SubCell"/>
</dbReference>
<dbReference type="AlphaFoldDB" id="A0A6A4QW65"/>
<evidence type="ECO:0000313" key="8">
    <source>
        <dbReference type="Proteomes" id="UP000447434"/>
    </source>
</evidence>
<evidence type="ECO:0000256" key="1">
    <source>
        <dbReference type="ARBA" id="ARBA00004370"/>
    </source>
</evidence>
<dbReference type="EMBL" id="WOCE01000003">
    <property type="protein sequence ID" value="KAE9617809.1"/>
    <property type="molecule type" value="Genomic_DNA"/>
</dbReference>
<gene>
    <name evidence="7" type="ORF">Lalb_Chr03g0039431</name>
</gene>
<dbReference type="InterPro" id="IPR007749">
    <property type="entry name" value="DUF677"/>
</dbReference>
<comment type="similarity">
    <text evidence="2">Belongs to the UPF0496 family.</text>
</comment>
<evidence type="ECO:0000256" key="3">
    <source>
        <dbReference type="ARBA" id="ARBA00022692"/>
    </source>
</evidence>
<keyword evidence="4" id="KW-1133">Transmembrane helix</keyword>
<keyword evidence="8" id="KW-1185">Reference proteome</keyword>
<evidence type="ECO:0000313" key="7">
    <source>
        <dbReference type="EMBL" id="KAE9617809.1"/>
    </source>
</evidence>
<keyword evidence="5" id="KW-0472">Membrane</keyword>